<dbReference type="AlphaFoldDB" id="A0A133Q1Z8"/>
<protein>
    <recommendedName>
        <fullName evidence="3">ATP-grasp domain-containing protein</fullName>
    </recommendedName>
</protein>
<organism evidence="1 2">
    <name type="scientific">Prevotella corporis</name>
    <dbReference type="NCBI Taxonomy" id="28128"/>
    <lineage>
        <taxon>Bacteria</taxon>
        <taxon>Pseudomonadati</taxon>
        <taxon>Bacteroidota</taxon>
        <taxon>Bacteroidia</taxon>
        <taxon>Bacteroidales</taxon>
        <taxon>Prevotellaceae</taxon>
        <taxon>Prevotella</taxon>
    </lineage>
</organism>
<evidence type="ECO:0008006" key="3">
    <source>
        <dbReference type="Google" id="ProtNLM"/>
    </source>
</evidence>
<dbReference type="OrthoDB" id="9799627at2"/>
<dbReference type="EMBL" id="LRQG01000149">
    <property type="protein sequence ID" value="KXA36896.1"/>
    <property type="molecule type" value="Genomic_DNA"/>
</dbReference>
<dbReference type="Proteomes" id="UP000070533">
    <property type="component" value="Unassembled WGS sequence"/>
</dbReference>
<name>A0A133Q1Z8_9BACT</name>
<evidence type="ECO:0000313" key="1">
    <source>
        <dbReference type="EMBL" id="KXA36896.1"/>
    </source>
</evidence>
<proteinExistence type="predicted"/>
<dbReference type="PATRIC" id="fig|28128.5.peg.1890"/>
<sequence length="263" mass="29442">MKVVGIQRAECFSPNSVENDKAILLMVLERFRGVMIPETNLAIDCLQGADVILNMGRSSKTLELLKSDSLGNALIINPAKGVEQCRRGNLHRLMRQFNIPSPPEIGNNGYWVKRGDASAQSKEDVRYCRDKQELEEVKKAFANKGIKDIVVQAHINGDLIKFYGIDGADFFKIYYPGDDGISKFGDELINGKPRHIYFECEELKNAAGQLARVVSTPIYGGDAIVNDDGDYFIIDFNDWPSFSRCREEAASAIANYVMKYDGR</sequence>
<dbReference type="RefSeq" id="WP_025877936.1">
    <property type="nucleotide sequence ID" value="NZ_BAAAXP010000069.1"/>
</dbReference>
<comment type="caution">
    <text evidence="1">The sequence shown here is derived from an EMBL/GenBank/DDBJ whole genome shotgun (WGS) entry which is preliminary data.</text>
</comment>
<dbReference type="SUPFAM" id="SSF56059">
    <property type="entry name" value="Glutathione synthetase ATP-binding domain-like"/>
    <property type="match status" value="1"/>
</dbReference>
<dbReference type="eggNOG" id="COG0189">
    <property type="taxonomic scope" value="Bacteria"/>
</dbReference>
<accession>A0A133Q1Z8</accession>
<reference evidence="2" key="1">
    <citation type="submission" date="2016-01" db="EMBL/GenBank/DDBJ databases">
        <authorList>
            <person name="Mitreva M."/>
            <person name="Pepin K.H."/>
            <person name="Mihindukulasuriya K.A."/>
            <person name="Fulton R."/>
            <person name="Fronick C."/>
            <person name="O'Laughlin M."/>
            <person name="Miner T."/>
            <person name="Herter B."/>
            <person name="Rosa B.A."/>
            <person name="Cordes M."/>
            <person name="Tomlinson C."/>
            <person name="Wollam A."/>
            <person name="Palsikar V.B."/>
            <person name="Mardis E.R."/>
            <person name="Wilson R.K."/>
        </authorList>
    </citation>
    <scope>NUCLEOTIDE SEQUENCE [LARGE SCALE GENOMIC DNA]</scope>
    <source>
        <strain evidence="2">MJR7716</strain>
    </source>
</reference>
<dbReference type="STRING" id="28128.HMPREF3226_01841"/>
<dbReference type="Gene3D" id="3.30.470.20">
    <property type="entry name" value="ATP-grasp fold, B domain"/>
    <property type="match status" value="1"/>
</dbReference>
<evidence type="ECO:0000313" key="2">
    <source>
        <dbReference type="Proteomes" id="UP000070533"/>
    </source>
</evidence>
<gene>
    <name evidence="1" type="ORF">HMPREF3226_01841</name>
</gene>
<keyword evidence="2" id="KW-1185">Reference proteome</keyword>